<dbReference type="SMART" id="SM01011">
    <property type="entry name" value="AMP_N"/>
    <property type="match status" value="1"/>
</dbReference>
<dbReference type="SUPFAM" id="SSF55920">
    <property type="entry name" value="Creatinase/aminopeptidase"/>
    <property type="match status" value="1"/>
</dbReference>
<proteinExistence type="inferred from homology"/>
<dbReference type="AlphaFoldDB" id="A0A8I2YJR2"/>
<dbReference type="InterPro" id="IPR000994">
    <property type="entry name" value="Pept_M24"/>
</dbReference>
<evidence type="ECO:0000256" key="1">
    <source>
        <dbReference type="ARBA" id="ARBA00001936"/>
    </source>
</evidence>
<comment type="cofactor">
    <cofactor evidence="1">
        <name>Mn(2+)</name>
        <dbReference type="ChEBI" id="CHEBI:29035"/>
    </cofactor>
</comment>
<evidence type="ECO:0000256" key="3">
    <source>
        <dbReference type="ARBA" id="ARBA00022723"/>
    </source>
</evidence>
<dbReference type="GO" id="GO:0006508">
    <property type="term" value="P:proteolysis"/>
    <property type="evidence" value="ECO:0007669"/>
    <property type="project" value="TreeGrafter"/>
</dbReference>
<dbReference type="GO" id="GO:0030145">
    <property type="term" value="F:manganese ion binding"/>
    <property type="evidence" value="ECO:0007669"/>
    <property type="project" value="InterPro"/>
</dbReference>
<keyword evidence="7" id="KW-0031">Aminopeptidase</keyword>
<keyword evidence="5" id="KW-0464">Manganese</keyword>
<dbReference type="Pfam" id="PF00557">
    <property type="entry name" value="Peptidase_M24"/>
    <property type="match status" value="1"/>
</dbReference>
<dbReference type="InterPro" id="IPR029149">
    <property type="entry name" value="Creatin/AminoP/Spt16_N"/>
</dbReference>
<evidence type="ECO:0000256" key="2">
    <source>
        <dbReference type="ARBA" id="ARBA00008766"/>
    </source>
</evidence>
<name>A0A8I2YJR2_9AGAM</name>
<evidence type="ECO:0000313" key="7">
    <source>
        <dbReference type="EMBL" id="KAG6373624.1"/>
    </source>
</evidence>
<evidence type="ECO:0000259" key="6">
    <source>
        <dbReference type="SMART" id="SM01011"/>
    </source>
</evidence>
<comment type="similarity">
    <text evidence="2">Belongs to the peptidase M24B family.</text>
</comment>
<dbReference type="Gene3D" id="3.90.230.10">
    <property type="entry name" value="Creatinase/methionine aminopeptidase superfamily"/>
    <property type="match status" value="1"/>
</dbReference>
<keyword evidence="4" id="KW-0378">Hydrolase</keyword>
<organism evidence="7 8">
    <name type="scientific">Boletus reticuloceps</name>
    <dbReference type="NCBI Taxonomy" id="495285"/>
    <lineage>
        <taxon>Eukaryota</taxon>
        <taxon>Fungi</taxon>
        <taxon>Dikarya</taxon>
        <taxon>Basidiomycota</taxon>
        <taxon>Agaricomycotina</taxon>
        <taxon>Agaricomycetes</taxon>
        <taxon>Agaricomycetidae</taxon>
        <taxon>Boletales</taxon>
        <taxon>Boletineae</taxon>
        <taxon>Boletaceae</taxon>
        <taxon>Boletoideae</taxon>
        <taxon>Boletus</taxon>
    </lineage>
</organism>
<dbReference type="Gene3D" id="3.40.350.10">
    <property type="entry name" value="Creatinase/prolidase N-terminal domain"/>
    <property type="match status" value="1"/>
</dbReference>
<protein>
    <submittedName>
        <fullName evidence="7">Creatinase/aminopeptidase</fullName>
    </submittedName>
</protein>
<dbReference type="InterPro" id="IPR007865">
    <property type="entry name" value="Aminopep_P_N"/>
</dbReference>
<comment type="caution">
    <text evidence="7">The sequence shown here is derived from an EMBL/GenBank/DDBJ whole genome shotgun (WGS) entry which is preliminary data.</text>
</comment>
<keyword evidence="3" id="KW-0479">Metal-binding</keyword>
<feature type="domain" description="Aminopeptidase P N-terminal" evidence="6">
    <location>
        <begin position="11"/>
        <end position="162"/>
    </location>
</feature>
<evidence type="ECO:0000256" key="5">
    <source>
        <dbReference type="ARBA" id="ARBA00023211"/>
    </source>
</evidence>
<evidence type="ECO:0000256" key="4">
    <source>
        <dbReference type="ARBA" id="ARBA00022801"/>
    </source>
</evidence>
<evidence type="ECO:0000313" key="8">
    <source>
        <dbReference type="Proteomes" id="UP000683000"/>
    </source>
</evidence>
<sequence length="582" mass="64018">MTLTEVLNGKYPAKDHVIKAFNTLIKSLSLEDKAKPHAILLAGGTTPYRNDTDRELPFRQESNFFYLTGCNVPESYLLALYEPTSPALAQNPVLSPILETTVYIFEPTVQDLLWSPAPPTLQEARDMYAVDEVEHLPKLVAAISQLPRGTIIHLLPETDQFPNIAASRVDGLQAALQSVPTKTSEYLLLALHKTRLIKDSYEIAMIRKANDISSRAHEVIMRVLGLAVAGRIKKQSSHTPRLPGEWLIEKEAEAEAIFVASCRREGAAHQAYLPIVAGSTRASTLHYCCNDRAFAWGPVNRCDTANNGNLSHAHSHSDETEGTELLPQVLLIDAGCEWDCYSSDITRTMPVGNGGKFTEEARKVYELVLKMQSEAFKIVAPGTHWDDVHLLCHRVLVDGFLDMGIFKDPDGTIGIPNGRMGVTKAAVKSRETLSNEILLTGLSAAFFPHGLGHSMGLDVHDVPSASRPAGSAKYFADGDDRVSGLPGGHKDFYRHLRLRLELQAGMVVTIEPGIYFHPALLKSYNIHTSLYINTDVLARYEGMGGVRIEDDVLITNTSCENLTKVQSGVEWVEKVCAGEELA</sequence>
<dbReference type="OrthoDB" id="10261878at2759"/>
<keyword evidence="8" id="KW-1185">Reference proteome</keyword>
<dbReference type="EMBL" id="JAGFBS010000021">
    <property type="protein sequence ID" value="KAG6373624.1"/>
    <property type="molecule type" value="Genomic_DNA"/>
</dbReference>
<dbReference type="Proteomes" id="UP000683000">
    <property type="component" value="Unassembled WGS sequence"/>
</dbReference>
<accession>A0A8I2YJR2</accession>
<dbReference type="PANTHER" id="PTHR43226:SF1">
    <property type="entry name" value="XAA-PRO DIPEPTIDASE"/>
    <property type="match status" value="1"/>
</dbReference>
<dbReference type="InterPro" id="IPR036005">
    <property type="entry name" value="Creatinase/aminopeptidase-like"/>
</dbReference>
<keyword evidence="7" id="KW-0645">Protease</keyword>
<gene>
    <name evidence="7" type="ORF">JVT61DRAFT_6285</name>
</gene>
<dbReference type="Pfam" id="PF05195">
    <property type="entry name" value="AMP_N"/>
    <property type="match status" value="1"/>
</dbReference>
<dbReference type="PANTHER" id="PTHR43226">
    <property type="entry name" value="XAA-PRO AMINOPEPTIDASE 3"/>
    <property type="match status" value="1"/>
</dbReference>
<reference evidence="7" key="1">
    <citation type="submission" date="2021-03" db="EMBL/GenBank/DDBJ databases">
        <title>Evolutionary innovations through gain and loss of genes in the ectomycorrhizal Boletales.</title>
        <authorList>
            <person name="Wu G."/>
            <person name="Miyauchi S."/>
            <person name="Morin E."/>
            <person name="Yang Z.-L."/>
            <person name="Xu J."/>
            <person name="Martin F.M."/>
        </authorList>
    </citation>
    <scope>NUCLEOTIDE SEQUENCE</scope>
    <source>
        <strain evidence="7">BR01</strain>
    </source>
</reference>
<dbReference type="SUPFAM" id="SSF53092">
    <property type="entry name" value="Creatinase/prolidase N-terminal domain"/>
    <property type="match status" value="1"/>
</dbReference>
<dbReference type="GO" id="GO:0070006">
    <property type="term" value="F:metalloaminopeptidase activity"/>
    <property type="evidence" value="ECO:0007669"/>
    <property type="project" value="InterPro"/>
</dbReference>
<dbReference type="InterPro" id="IPR052433">
    <property type="entry name" value="X-Pro_dipept-like"/>
</dbReference>